<keyword evidence="2" id="KW-0808">Transferase</keyword>
<accession>A0A3S2XAG7</accession>
<dbReference type="PROSITE" id="PS50879">
    <property type="entry name" value="RNASE_H_1"/>
    <property type="match status" value="1"/>
</dbReference>
<evidence type="ECO:0000313" key="2">
    <source>
        <dbReference type="EMBL" id="RVT65451.1"/>
    </source>
</evidence>
<evidence type="ECO:0000313" key="3">
    <source>
        <dbReference type="Proteomes" id="UP000288024"/>
    </source>
</evidence>
<dbReference type="EMBL" id="RZTZ01000002">
    <property type="protein sequence ID" value="RVT65451.1"/>
    <property type="molecule type" value="Genomic_DNA"/>
</dbReference>
<reference evidence="2 3" key="1">
    <citation type="submission" date="2019-01" db="EMBL/GenBank/DDBJ databases">
        <title>Bacillus sp. M5HDSG1-1, whole genome shotgun sequence.</title>
        <authorList>
            <person name="Tuo L."/>
        </authorList>
    </citation>
    <scope>NUCLEOTIDE SEQUENCE [LARGE SCALE GENOMIC DNA]</scope>
    <source>
        <strain evidence="2 3">M5HDSG1-1</strain>
    </source>
</reference>
<organism evidence="2 3">
    <name type="scientific">Niallia taxi</name>
    <dbReference type="NCBI Taxonomy" id="2499688"/>
    <lineage>
        <taxon>Bacteria</taxon>
        <taxon>Bacillati</taxon>
        <taxon>Bacillota</taxon>
        <taxon>Bacilli</taxon>
        <taxon>Bacillales</taxon>
        <taxon>Bacillaceae</taxon>
        <taxon>Niallia</taxon>
    </lineage>
</organism>
<dbReference type="PANTHER" id="PTHR46387:SF2">
    <property type="entry name" value="RIBONUCLEASE HI"/>
    <property type="match status" value="1"/>
</dbReference>
<name>A0A3S2XAG7_9BACI</name>
<dbReference type="CDD" id="cd09279">
    <property type="entry name" value="RNase_HI_like"/>
    <property type="match status" value="1"/>
</dbReference>
<dbReference type="PANTHER" id="PTHR46387">
    <property type="entry name" value="POLYNUCLEOTIDYL TRANSFERASE, RIBONUCLEASE H-LIKE SUPERFAMILY PROTEIN"/>
    <property type="match status" value="1"/>
</dbReference>
<dbReference type="GO" id="GO:0003676">
    <property type="term" value="F:nucleic acid binding"/>
    <property type="evidence" value="ECO:0007669"/>
    <property type="project" value="InterPro"/>
</dbReference>
<dbReference type="SUPFAM" id="SSF53098">
    <property type="entry name" value="Ribonuclease H-like"/>
    <property type="match status" value="1"/>
</dbReference>
<keyword evidence="2" id="KW-0695">RNA-directed DNA polymerase</keyword>
<sequence length="217" mass="25478">MKYKLEYRYRVKKEEVFFTSDWMVQSTAIVIGEELEKNKHGIDLTFYDENGTEWNLKELIKLHAEVEEEPHDFTIFFDGGYRKETNTAGLGVILYFNQGKKKYRIRANELFHEMETNNEAEYAALYHALNLLEELEVKGVTCEFKGDSQVVLNQLSGEWPCYEEALNKWLDRIEKKLSDLKINAIYTPIGRNENKEADKLATQALAEKRIYSKMQII</sequence>
<dbReference type="Pfam" id="PF13456">
    <property type="entry name" value="RVT_3"/>
    <property type="match status" value="1"/>
</dbReference>
<dbReference type="Gene3D" id="3.30.420.10">
    <property type="entry name" value="Ribonuclease H-like superfamily/Ribonuclease H"/>
    <property type="match status" value="1"/>
</dbReference>
<dbReference type="GO" id="GO:0004523">
    <property type="term" value="F:RNA-DNA hybrid ribonuclease activity"/>
    <property type="evidence" value="ECO:0007669"/>
    <property type="project" value="InterPro"/>
</dbReference>
<dbReference type="InterPro" id="IPR036397">
    <property type="entry name" value="RNaseH_sf"/>
</dbReference>
<keyword evidence="3" id="KW-1185">Reference proteome</keyword>
<proteinExistence type="predicted"/>
<dbReference type="NCBIfam" id="NF005822">
    <property type="entry name" value="PRK07708.1"/>
    <property type="match status" value="1"/>
</dbReference>
<dbReference type="InterPro" id="IPR002156">
    <property type="entry name" value="RNaseH_domain"/>
</dbReference>
<comment type="caution">
    <text evidence="2">The sequence shown here is derived from an EMBL/GenBank/DDBJ whole genome shotgun (WGS) entry which is preliminary data.</text>
</comment>
<protein>
    <submittedName>
        <fullName evidence="2">Reverse transcriptase-like protein</fullName>
    </submittedName>
</protein>
<dbReference type="Proteomes" id="UP000288024">
    <property type="component" value="Unassembled WGS sequence"/>
</dbReference>
<dbReference type="AlphaFoldDB" id="A0A3S2XAG7"/>
<dbReference type="InterPro" id="IPR012337">
    <property type="entry name" value="RNaseH-like_sf"/>
</dbReference>
<feature type="domain" description="RNase H type-1" evidence="1">
    <location>
        <begin position="69"/>
        <end position="206"/>
    </location>
</feature>
<evidence type="ECO:0000259" key="1">
    <source>
        <dbReference type="PROSITE" id="PS50879"/>
    </source>
</evidence>
<gene>
    <name evidence="2" type="ORF">EM808_08105</name>
</gene>
<keyword evidence="2" id="KW-0548">Nucleotidyltransferase</keyword>
<dbReference type="GO" id="GO:0003964">
    <property type="term" value="F:RNA-directed DNA polymerase activity"/>
    <property type="evidence" value="ECO:0007669"/>
    <property type="project" value="UniProtKB-KW"/>
</dbReference>
<dbReference type="RefSeq" id="WP_127737669.1">
    <property type="nucleotide sequence ID" value="NZ_CAJCKN010000093.1"/>
</dbReference>